<dbReference type="GO" id="GO:0016491">
    <property type="term" value="F:oxidoreductase activity"/>
    <property type="evidence" value="ECO:0007669"/>
    <property type="project" value="UniProtKB-KW"/>
</dbReference>
<dbReference type="CDD" id="cd05374">
    <property type="entry name" value="17beta-HSD-like_SDR_c"/>
    <property type="match status" value="1"/>
</dbReference>
<keyword evidence="5" id="KW-1185">Reference proteome</keyword>
<comment type="similarity">
    <text evidence="1 3">Belongs to the short-chain dehydrogenases/reductases (SDR) family.</text>
</comment>
<dbReference type="PANTHER" id="PTHR44169">
    <property type="entry name" value="NADPH-DEPENDENT 1-ACYLDIHYDROXYACETONE PHOSPHATE REDUCTASE"/>
    <property type="match status" value="1"/>
</dbReference>
<dbReference type="EMBL" id="BSPP01000002">
    <property type="protein sequence ID" value="GLS85542.1"/>
    <property type="molecule type" value="Genomic_DNA"/>
</dbReference>
<dbReference type="Pfam" id="PF00106">
    <property type="entry name" value="adh_short"/>
    <property type="match status" value="1"/>
</dbReference>
<evidence type="ECO:0000256" key="2">
    <source>
        <dbReference type="ARBA" id="ARBA00023002"/>
    </source>
</evidence>
<dbReference type="Gene3D" id="3.40.50.720">
    <property type="entry name" value="NAD(P)-binding Rossmann-like Domain"/>
    <property type="match status" value="1"/>
</dbReference>
<gene>
    <name evidence="4" type="ORF">GCM10010873_05150</name>
</gene>
<name>A0AA37TVP5_9RHOB</name>
<keyword evidence="2" id="KW-0560">Oxidoreductase</keyword>
<comment type="caution">
    <text evidence="4">The sequence shown here is derived from an EMBL/GenBank/DDBJ whole genome shotgun (WGS) entry which is preliminary data.</text>
</comment>
<dbReference type="RefSeq" id="WP_284323754.1">
    <property type="nucleotide sequence ID" value="NZ_BSPP01000002.1"/>
</dbReference>
<evidence type="ECO:0000313" key="4">
    <source>
        <dbReference type="EMBL" id="GLS85542.1"/>
    </source>
</evidence>
<dbReference type="PROSITE" id="PS00061">
    <property type="entry name" value="ADH_SHORT"/>
    <property type="match status" value="1"/>
</dbReference>
<accession>A0AA37TVP5</accession>
<dbReference type="PRINTS" id="PR00080">
    <property type="entry name" value="SDRFAMILY"/>
</dbReference>
<dbReference type="AlphaFoldDB" id="A0AA37TVP5"/>
<dbReference type="SUPFAM" id="SSF51735">
    <property type="entry name" value="NAD(P)-binding Rossmann-fold domains"/>
    <property type="match status" value="1"/>
</dbReference>
<dbReference type="InterPro" id="IPR002347">
    <property type="entry name" value="SDR_fam"/>
</dbReference>
<sequence>MKTVLITGCSSGFGLETAAYFLAQGWRVVATMRDPQPGLLPASDHLVLLPLDVTDAASIASVIAAAGPIDVLVNNAGIGLLSIVEDTEIATMREIFDTNTIGLMAMVKAVVPQMRARKAGVIINVTSTVTVKPLPMLAVYTASKAAVEAFSTSLALELAPFDVAVRIVLPGQGKTKLGENARARMKMDFPPAYQAFAQEVFARTMAGSGGTLLEDVAQGVWRAATDPDCPMFLPAGSDAVAHFAEAGR</sequence>
<dbReference type="InterPro" id="IPR020904">
    <property type="entry name" value="Sc_DH/Rdtase_CS"/>
</dbReference>
<evidence type="ECO:0000256" key="1">
    <source>
        <dbReference type="ARBA" id="ARBA00006484"/>
    </source>
</evidence>
<organism evidence="4 5">
    <name type="scientific">Cypionkella aquatica</name>
    <dbReference type="NCBI Taxonomy" id="1756042"/>
    <lineage>
        <taxon>Bacteria</taxon>
        <taxon>Pseudomonadati</taxon>
        <taxon>Pseudomonadota</taxon>
        <taxon>Alphaproteobacteria</taxon>
        <taxon>Rhodobacterales</taxon>
        <taxon>Paracoccaceae</taxon>
        <taxon>Cypionkella</taxon>
    </lineage>
</organism>
<protein>
    <submittedName>
        <fullName evidence="4">Short-chain dehydrogenase/reductase</fullName>
    </submittedName>
</protein>
<dbReference type="PRINTS" id="PR00081">
    <property type="entry name" value="GDHRDH"/>
</dbReference>
<dbReference type="Proteomes" id="UP001157355">
    <property type="component" value="Unassembled WGS sequence"/>
</dbReference>
<proteinExistence type="inferred from homology"/>
<reference evidence="4 5" key="1">
    <citation type="journal article" date="2014" name="Int. J. Syst. Evol. Microbiol.">
        <title>Complete genome sequence of Corynebacterium casei LMG S-19264T (=DSM 44701T), isolated from a smear-ripened cheese.</title>
        <authorList>
            <consortium name="US DOE Joint Genome Institute (JGI-PGF)"/>
            <person name="Walter F."/>
            <person name="Albersmeier A."/>
            <person name="Kalinowski J."/>
            <person name="Ruckert C."/>
        </authorList>
    </citation>
    <scope>NUCLEOTIDE SEQUENCE [LARGE SCALE GENOMIC DNA]</scope>
    <source>
        <strain evidence="4 5">NBRC 111766</strain>
    </source>
</reference>
<dbReference type="InterPro" id="IPR036291">
    <property type="entry name" value="NAD(P)-bd_dom_sf"/>
</dbReference>
<evidence type="ECO:0000313" key="5">
    <source>
        <dbReference type="Proteomes" id="UP001157355"/>
    </source>
</evidence>
<evidence type="ECO:0000256" key="3">
    <source>
        <dbReference type="RuleBase" id="RU000363"/>
    </source>
</evidence>
<dbReference type="PANTHER" id="PTHR44169:SF6">
    <property type="entry name" value="NADPH-DEPENDENT 1-ACYLDIHYDROXYACETONE PHOSPHATE REDUCTASE"/>
    <property type="match status" value="1"/>
</dbReference>